<evidence type="ECO:0000313" key="3">
    <source>
        <dbReference type="EMBL" id="CUP76057.1"/>
    </source>
</evidence>
<dbReference type="AlphaFoldDB" id="A0A174QWC9"/>
<name>A0A174QWC9_PARDI</name>
<evidence type="ECO:0000256" key="1">
    <source>
        <dbReference type="ARBA" id="ARBA00006484"/>
    </source>
</evidence>
<dbReference type="EMBL" id="WKMX01000011">
    <property type="protein sequence ID" value="MRZ06901.1"/>
    <property type="molecule type" value="Genomic_DNA"/>
</dbReference>
<dbReference type="EMBL" id="WKMW01000004">
    <property type="protein sequence ID" value="MRY83610.1"/>
    <property type="molecule type" value="Genomic_DNA"/>
</dbReference>
<evidence type="ECO:0000313" key="5">
    <source>
        <dbReference type="EMBL" id="MRZ06901.1"/>
    </source>
</evidence>
<dbReference type="Proteomes" id="UP000450599">
    <property type="component" value="Unassembled WGS sequence"/>
</dbReference>
<dbReference type="PANTHER" id="PTHR42760:SF133">
    <property type="entry name" value="3-OXOACYL-[ACYL-CARRIER-PROTEIN] REDUCTASE"/>
    <property type="match status" value="1"/>
</dbReference>
<sequence>MELLRDKICIITGAARGIGRSIAEVFASEGAIVYALDVIEGAESDGILPSICDICDFSAVRNRVMDIKKAHGRIDVLVNCAGIVTYELLSMIDFDKLRKMFDVNVIALINLMQLCSRVMSRQKSGSIINIASMVGKQGAAGQLAYSATKGAVISATLSASKELASSHIRVNAVAPGMVATERFSQVMQANFEEKANDIRWGRLARPDEIAKACLFLASDMSGYITGQVMGVDGSLIL</sequence>
<dbReference type="PRINTS" id="PR00081">
    <property type="entry name" value="GDHRDH"/>
</dbReference>
<evidence type="ECO:0000313" key="7">
    <source>
        <dbReference type="Proteomes" id="UP000450599"/>
    </source>
</evidence>
<dbReference type="GO" id="GO:0006633">
    <property type="term" value="P:fatty acid biosynthetic process"/>
    <property type="evidence" value="ECO:0007669"/>
    <property type="project" value="TreeGrafter"/>
</dbReference>
<dbReference type="InterPro" id="IPR002347">
    <property type="entry name" value="SDR_fam"/>
</dbReference>
<gene>
    <name evidence="3" type="primary">fabG_2</name>
    <name evidence="3" type="ORF">ERS852560_00646</name>
    <name evidence="5" type="ORF">GKD54_11820</name>
    <name evidence="4" type="ORF">GKD58_04885</name>
</gene>
<dbReference type="Gene3D" id="3.40.50.720">
    <property type="entry name" value="NAD(P)-binding Rossmann-like Domain"/>
    <property type="match status" value="1"/>
</dbReference>
<dbReference type="Pfam" id="PF13561">
    <property type="entry name" value="adh_short_C2"/>
    <property type="match status" value="1"/>
</dbReference>
<dbReference type="Proteomes" id="UP000095332">
    <property type="component" value="Unassembled WGS sequence"/>
</dbReference>
<dbReference type="GO" id="GO:0004316">
    <property type="term" value="F:3-oxoacyl-[acyl-carrier-protein] reductase (NADPH) activity"/>
    <property type="evidence" value="ECO:0007669"/>
    <property type="project" value="UniProtKB-EC"/>
</dbReference>
<dbReference type="PANTHER" id="PTHR42760">
    <property type="entry name" value="SHORT-CHAIN DEHYDROGENASES/REDUCTASES FAMILY MEMBER"/>
    <property type="match status" value="1"/>
</dbReference>
<dbReference type="CDD" id="cd05233">
    <property type="entry name" value="SDR_c"/>
    <property type="match status" value="1"/>
</dbReference>
<protein>
    <submittedName>
        <fullName evidence="3">3-oxoacyl-[acyl-carrier-protein] reductase FabG</fullName>
        <ecNumber evidence="3">1.1.1.100</ecNumber>
    </submittedName>
    <submittedName>
        <fullName evidence="4">SDR family oxidoreductase</fullName>
    </submittedName>
</protein>
<evidence type="ECO:0000313" key="6">
    <source>
        <dbReference type="Proteomes" id="UP000095332"/>
    </source>
</evidence>
<evidence type="ECO:0000313" key="8">
    <source>
        <dbReference type="Proteomes" id="UP000471216"/>
    </source>
</evidence>
<reference evidence="7 8" key="2">
    <citation type="journal article" date="2019" name="Nat. Med.">
        <title>A library of human gut bacterial isolates paired with longitudinal multiomics data enables mechanistic microbiome research.</title>
        <authorList>
            <person name="Poyet M."/>
            <person name="Groussin M."/>
            <person name="Gibbons S.M."/>
            <person name="Avila-Pacheco J."/>
            <person name="Jiang X."/>
            <person name="Kearney S.M."/>
            <person name="Perrotta A.R."/>
            <person name="Berdy B."/>
            <person name="Zhao S."/>
            <person name="Lieberman T.D."/>
            <person name="Swanson P.K."/>
            <person name="Smith M."/>
            <person name="Roesemann S."/>
            <person name="Alexander J.E."/>
            <person name="Rich S.A."/>
            <person name="Livny J."/>
            <person name="Vlamakis H."/>
            <person name="Clish C."/>
            <person name="Bullock K."/>
            <person name="Deik A."/>
            <person name="Scott J."/>
            <person name="Pierce K.A."/>
            <person name="Xavier R.J."/>
            <person name="Alm E.J."/>
        </authorList>
    </citation>
    <scope>NUCLEOTIDE SEQUENCE [LARGE SCALE GENOMIC DNA]</scope>
    <source>
        <strain evidence="5 8">BIOML-A10</strain>
        <strain evidence="4 7">BIOML-A11</strain>
    </source>
</reference>
<dbReference type="GO" id="GO:0048038">
    <property type="term" value="F:quinone binding"/>
    <property type="evidence" value="ECO:0007669"/>
    <property type="project" value="TreeGrafter"/>
</dbReference>
<dbReference type="Proteomes" id="UP000471216">
    <property type="component" value="Unassembled WGS sequence"/>
</dbReference>
<dbReference type="EMBL" id="CZBM01000002">
    <property type="protein sequence ID" value="CUP76057.1"/>
    <property type="molecule type" value="Genomic_DNA"/>
</dbReference>
<dbReference type="PRINTS" id="PR00080">
    <property type="entry name" value="SDRFAMILY"/>
</dbReference>
<dbReference type="InterPro" id="IPR036291">
    <property type="entry name" value="NAD(P)-bd_dom_sf"/>
</dbReference>
<dbReference type="FunFam" id="3.40.50.720:FF:000084">
    <property type="entry name" value="Short-chain dehydrogenase reductase"/>
    <property type="match status" value="1"/>
</dbReference>
<evidence type="ECO:0000256" key="2">
    <source>
        <dbReference type="ARBA" id="ARBA00023002"/>
    </source>
</evidence>
<keyword evidence="2 3" id="KW-0560">Oxidoreductase</keyword>
<dbReference type="SUPFAM" id="SSF51735">
    <property type="entry name" value="NAD(P)-binding Rossmann-fold domains"/>
    <property type="match status" value="1"/>
</dbReference>
<organism evidence="3 6">
    <name type="scientific">Parabacteroides distasonis</name>
    <dbReference type="NCBI Taxonomy" id="823"/>
    <lineage>
        <taxon>Bacteria</taxon>
        <taxon>Pseudomonadati</taxon>
        <taxon>Bacteroidota</taxon>
        <taxon>Bacteroidia</taxon>
        <taxon>Bacteroidales</taxon>
        <taxon>Tannerellaceae</taxon>
        <taxon>Parabacteroides</taxon>
    </lineage>
</organism>
<evidence type="ECO:0000313" key="4">
    <source>
        <dbReference type="EMBL" id="MRY83610.1"/>
    </source>
</evidence>
<accession>A0A174QWC9</accession>
<reference evidence="3 6" key="1">
    <citation type="submission" date="2015-09" db="EMBL/GenBank/DDBJ databases">
        <authorList>
            <consortium name="Pathogen Informatics"/>
        </authorList>
    </citation>
    <scope>NUCLEOTIDE SEQUENCE [LARGE SCALE GENOMIC DNA]</scope>
    <source>
        <strain evidence="3 6">2789STDY5834948</strain>
    </source>
</reference>
<dbReference type="RefSeq" id="WP_057327841.1">
    <property type="nucleotide sequence ID" value="NZ_CP143949.1"/>
</dbReference>
<proteinExistence type="inferred from homology"/>
<comment type="similarity">
    <text evidence="1">Belongs to the short-chain dehydrogenases/reductases (SDR) family.</text>
</comment>
<dbReference type="EC" id="1.1.1.100" evidence="3"/>